<organism evidence="3">
    <name type="scientific">freshwater metagenome</name>
    <dbReference type="NCBI Taxonomy" id="449393"/>
    <lineage>
        <taxon>unclassified sequences</taxon>
        <taxon>metagenomes</taxon>
        <taxon>ecological metagenomes</taxon>
    </lineage>
</organism>
<dbReference type="EMBL" id="CAESAI010000033">
    <property type="protein sequence ID" value="CAB4342663.1"/>
    <property type="molecule type" value="Genomic_DNA"/>
</dbReference>
<evidence type="ECO:0000313" key="6">
    <source>
        <dbReference type="EMBL" id="CAB4851637.1"/>
    </source>
</evidence>
<keyword evidence="1" id="KW-1133">Transmembrane helix</keyword>
<evidence type="ECO:0000313" key="3">
    <source>
        <dbReference type="EMBL" id="CAB4342663.1"/>
    </source>
</evidence>
<gene>
    <name evidence="4" type="ORF">UFOPK2648_01055</name>
    <name evidence="5" type="ORF">UFOPK3037_00581</name>
    <name evidence="6" type="ORF">UFOPK3278_01540</name>
    <name evidence="3" type="ORF">UFOPK3406_01147</name>
    <name evidence="2" type="ORF">UFOPK3925_01140</name>
    <name evidence="7" type="ORF">UFOPK4097_01098</name>
</gene>
<dbReference type="EMBL" id="CAEZYC010000066">
    <property type="protein sequence ID" value="CAB4713927.1"/>
    <property type="molecule type" value="Genomic_DNA"/>
</dbReference>
<dbReference type="EMBL" id="CAFAAO010000006">
    <property type="protein sequence ID" value="CAB4800190.1"/>
    <property type="molecule type" value="Genomic_DNA"/>
</dbReference>
<reference evidence="3" key="1">
    <citation type="submission" date="2020-05" db="EMBL/GenBank/DDBJ databases">
        <authorList>
            <person name="Chiriac C."/>
            <person name="Salcher M."/>
            <person name="Ghai R."/>
            <person name="Kavagutti S V."/>
        </authorList>
    </citation>
    <scope>NUCLEOTIDE SEQUENCE</scope>
</reference>
<keyword evidence="1" id="KW-0472">Membrane</keyword>
<dbReference type="AlphaFoldDB" id="A0A6J5ZTC1"/>
<evidence type="ECO:0000313" key="2">
    <source>
        <dbReference type="EMBL" id="CAB4342554.1"/>
    </source>
</evidence>
<proteinExistence type="predicted"/>
<dbReference type="EMBL" id="CAFBPK010000018">
    <property type="protein sequence ID" value="CAB5023883.1"/>
    <property type="molecule type" value="Genomic_DNA"/>
</dbReference>
<dbReference type="EMBL" id="CAFBIX010000128">
    <property type="protein sequence ID" value="CAB4851637.1"/>
    <property type="molecule type" value="Genomic_DNA"/>
</dbReference>
<feature type="transmembrane region" description="Helical" evidence="1">
    <location>
        <begin position="21"/>
        <end position="39"/>
    </location>
</feature>
<evidence type="ECO:0000313" key="5">
    <source>
        <dbReference type="EMBL" id="CAB4800190.1"/>
    </source>
</evidence>
<accession>A0A6J5ZTC1</accession>
<feature type="transmembrane region" description="Helical" evidence="1">
    <location>
        <begin position="46"/>
        <end position="68"/>
    </location>
</feature>
<name>A0A6J5ZTC1_9ZZZZ</name>
<dbReference type="Pfam" id="PF11292">
    <property type="entry name" value="DUF3093"/>
    <property type="match status" value="1"/>
</dbReference>
<evidence type="ECO:0000256" key="1">
    <source>
        <dbReference type="SAM" id="Phobius"/>
    </source>
</evidence>
<dbReference type="InterPro" id="IPR021443">
    <property type="entry name" value="DUF3093"/>
</dbReference>
<keyword evidence="1" id="KW-0812">Transmembrane</keyword>
<dbReference type="EMBL" id="CAESAD010000008">
    <property type="protein sequence ID" value="CAB4342554.1"/>
    <property type="molecule type" value="Genomic_DNA"/>
</dbReference>
<sequence>MATEGIDGKVVAYSERLWPSIGMWLFAIAMTSSLGIAYGRAYGNSLGFLVGFATTAAVVIGLAVNAPIIRIDELNFQAGRARLPLQFVGQVKVLDAEQSKRARSTDAHAGAHFQLRGGIGESLIIEVTDPQDPHPYWQVSSRKAEQLLAALESAKLAAKA</sequence>
<evidence type="ECO:0000313" key="4">
    <source>
        <dbReference type="EMBL" id="CAB4713927.1"/>
    </source>
</evidence>
<evidence type="ECO:0000313" key="7">
    <source>
        <dbReference type="EMBL" id="CAB5023883.1"/>
    </source>
</evidence>
<protein>
    <submittedName>
        <fullName evidence="3">Unannotated protein</fullName>
    </submittedName>
</protein>